<evidence type="ECO:0000256" key="1">
    <source>
        <dbReference type="SAM" id="MobiDB-lite"/>
    </source>
</evidence>
<organism evidence="3 5">
    <name type="scientific">Apostasia shenzhenica</name>
    <dbReference type="NCBI Taxonomy" id="1088818"/>
    <lineage>
        <taxon>Eukaryota</taxon>
        <taxon>Viridiplantae</taxon>
        <taxon>Streptophyta</taxon>
        <taxon>Embryophyta</taxon>
        <taxon>Tracheophyta</taxon>
        <taxon>Spermatophyta</taxon>
        <taxon>Magnoliopsida</taxon>
        <taxon>Liliopsida</taxon>
        <taxon>Asparagales</taxon>
        <taxon>Orchidaceae</taxon>
        <taxon>Apostasioideae</taxon>
        <taxon>Apostasia</taxon>
    </lineage>
</organism>
<name>A0A2I0AF97_9ASPA</name>
<feature type="compositionally biased region" description="Polar residues" evidence="1">
    <location>
        <begin position="22"/>
        <end position="34"/>
    </location>
</feature>
<keyword evidence="5" id="KW-1185">Reference proteome</keyword>
<gene>
    <name evidence="2" type="ORF">AXF42_Ash000053</name>
    <name evidence="3" type="ORF">AXF42_Ash000054</name>
    <name evidence="4" type="ORF">AXF42_Ash000055</name>
</gene>
<evidence type="ECO:0000313" key="2">
    <source>
        <dbReference type="EMBL" id="PKA54220.1"/>
    </source>
</evidence>
<evidence type="ECO:0000313" key="5">
    <source>
        <dbReference type="Proteomes" id="UP000236161"/>
    </source>
</evidence>
<dbReference type="Proteomes" id="UP000236161">
    <property type="component" value="Unassembled WGS sequence"/>
</dbReference>
<protein>
    <submittedName>
        <fullName evidence="3">Uncharacterized protein</fullName>
    </submittedName>
</protein>
<dbReference type="EMBL" id="KZ451982">
    <property type="protein sequence ID" value="PKA54220.1"/>
    <property type="molecule type" value="Genomic_DNA"/>
</dbReference>
<evidence type="ECO:0000313" key="3">
    <source>
        <dbReference type="EMBL" id="PKA54221.1"/>
    </source>
</evidence>
<dbReference type="EMBL" id="KZ451982">
    <property type="protein sequence ID" value="PKA54222.1"/>
    <property type="molecule type" value="Genomic_DNA"/>
</dbReference>
<feature type="region of interest" description="Disordered" evidence="1">
    <location>
        <begin position="22"/>
        <end position="58"/>
    </location>
</feature>
<accession>A0A2I0AF97</accession>
<dbReference type="AlphaFoldDB" id="A0A2I0AF97"/>
<dbReference type="EMBL" id="KZ451982">
    <property type="protein sequence ID" value="PKA54221.1"/>
    <property type="molecule type" value="Genomic_DNA"/>
</dbReference>
<reference evidence="3" key="2">
    <citation type="submission" date="2017-10" db="EMBL/GenBank/DDBJ databases">
        <authorList>
            <person name="Banno H."/>
            <person name="Chua N.-H."/>
        </authorList>
    </citation>
    <scope>NUCLEOTIDE SEQUENCE</scope>
    <source>
        <strain evidence="3">ASH160606</strain>
        <tissue evidence="3">Stem</tissue>
    </source>
</reference>
<sequence>MNSFSPLAKLQQNLINLQENNFISPANQIDTQTPQKKKISEEQSQRAEGPPYQNRHEP</sequence>
<evidence type="ECO:0000313" key="4">
    <source>
        <dbReference type="EMBL" id="PKA54222.1"/>
    </source>
</evidence>
<reference evidence="3 5" key="1">
    <citation type="journal article" date="2017" name="Nature">
        <title>The Apostasia genome and the evolution of orchids.</title>
        <authorList>
            <person name="Zhang G.Q."/>
            <person name="Liu K.W."/>
            <person name="Li Z."/>
            <person name="Lohaus R."/>
            <person name="Hsiao Y.Y."/>
            <person name="Niu S.C."/>
            <person name="Wang J.Y."/>
            <person name="Lin Y.C."/>
            <person name="Xu Q."/>
            <person name="Chen L.J."/>
            <person name="Yoshida K."/>
            <person name="Fujiwara S."/>
            <person name="Wang Z.W."/>
            <person name="Zhang Y.Q."/>
            <person name="Mitsuda N."/>
            <person name="Wang M."/>
            <person name="Liu G.H."/>
            <person name="Pecoraro L."/>
            <person name="Huang H.X."/>
            <person name="Xiao X.J."/>
            <person name="Lin M."/>
            <person name="Wu X.Y."/>
            <person name="Wu W.L."/>
            <person name="Chen Y.Y."/>
            <person name="Chang S.B."/>
            <person name="Sakamoto S."/>
            <person name="Ohme-Takagi M."/>
            <person name="Yagi M."/>
            <person name="Zeng S.J."/>
            <person name="Shen C.Y."/>
            <person name="Yeh C.M."/>
            <person name="Luo Y.B."/>
            <person name="Tsai W.C."/>
            <person name="Van de Peer Y."/>
            <person name="Liu Z.J."/>
        </authorList>
    </citation>
    <scope>NUCLEOTIDE SEQUENCE [LARGE SCALE GENOMIC DNA]</scope>
    <source>
        <strain evidence="3">ASH160606</strain>
        <strain evidence="5">cv. Shenzhen</strain>
        <tissue evidence="3">Stem</tissue>
    </source>
</reference>
<proteinExistence type="predicted"/>